<keyword evidence="1" id="KW-0812">Transmembrane</keyword>
<dbReference type="Ensembl" id="ENSACAT00000040169.1">
    <property type="protein sequence ID" value="ENSACAP00000026457.1"/>
    <property type="gene ID" value="ENSACAG00000043906.1"/>
</dbReference>
<keyword evidence="1" id="KW-1133">Transmembrane helix</keyword>
<keyword evidence="3" id="KW-1185">Reference proteome</keyword>
<keyword evidence="1" id="KW-0472">Membrane</keyword>
<proteinExistence type="predicted"/>
<dbReference type="AlphaFoldDB" id="A0A803SU17"/>
<feature type="transmembrane region" description="Helical" evidence="1">
    <location>
        <begin position="15"/>
        <end position="36"/>
    </location>
</feature>
<accession>A0A803SU17</accession>
<evidence type="ECO:0000313" key="3">
    <source>
        <dbReference type="Proteomes" id="UP000001646"/>
    </source>
</evidence>
<feature type="transmembrane region" description="Helical" evidence="1">
    <location>
        <begin position="99"/>
        <end position="120"/>
    </location>
</feature>
<organism evidence="2 3">
    <name type="scientific">Anolis carolinensis</name>
    <name type="common">Green anole</name>
    <name type="synonym">American chameleon</name>
    <dbReference type="NCBI Taxonomy" id="28377"/>
    <lineage>
        <taxon>Eukaryota</taxon>
        <taxon>Metazoa</taxon>
        <taxon>Chordata</taxon>
        <taxon>Craniata</taxon>
        <taxon>Vertebrata</taxon>
        <taxon>Euteleostomi</taxon>
        <taxon>Lepidosauria</taxon>
        <taxon>Squamata</taxon>
        <taxon>Bifurcata</taxon>
        <taxon>Unidentata</taxon>
        <taxon>Episquamata</taxon>
        <taxon>Toxicofera</taxon>
        <taxon>Iguania</taxon>
        <taxon>Dactyloidae</taxon>
        <taxon>Anolis</taxon>
    </lineage>
</organism>
<protein>
    <submittedName>
        <fullName evidence="2">Uncharacterized protein</fullName>
    </submittedName>
</protein>
<reference evidence="2 3" key="1">
    <citation type="submission" date="2009-12" db="EMBL/GenBank/DDBJ databases">
        <title>The Genome Sequence of Anolis carolinensis (Green Anole Lizard).</title>
        <authorList>
            <consortium name="The Genome Sequencing Platform"/>
            <person name="Di Palma F."/>
            <person name="Alfoldi J."/>
            <person name="Heiman D."/>
            <person name="Young S."/>
            <person name="Grabherr M."/>
            <person name="Johnson J."/>
            <person name="Lander E.S."/>
            <person name="Lindblad-Toh K."/>
        </authorList>
    </citation>
    <scope>NUCLEOTIDE SEQUENCE [LARGE SCALE GENOMIC DNA]</scope>
    <source>
        <strain evidence="2 3">JBL SC #1</strain>
    </source>
</reference>
<evidence type="ECO:0000313" key="2">
    <source>
        <dbReference type="Ensembl" id="ENSACAP00000026457.1"/>
    </source>
</evidence>
<reference evidence="2" key="2">
    <citation type="submission" date="2025-08" db="UniProtKB">
        <authorList>
            <consortium name="Ensembl"/>
        </authorList>
    </citation>
    <scope>IDENTIFICATION</scope>
</reference>
<evidence type="ECO:0000256" key="1">
    <source>
        <dbReference type="SAM" id="Phobius"/>
    </source>
</evidence>
<name>A0A803SU17_ANOCA</name>
<dbReference type="Proteomes" id="UP000001646">
    <property type="component" value="Chromosome 2"/>
</dbReference>
<dbReference type="InParanoid" id="A0A803SU17"/>
<sequence length="131" mass="14734">MDWILENLTLEKASFQMVAVSGLLLLVLAALLHLLLKGFGFCYHYYVLCQKLRCFSEPPRVNWFLGHLGLVSMAAGNTLGLDHSTSRWLKGYFYGRRMLSISTCIAPCRFIALLACYILLIPVSIQNCKTG</sequence>
<reference evidence="2" key="3">
    <citation type="submission" date="2025-09" db="UniProtKB">
        <authorList>
            <consortium name="Ensembl"/>
        </authorList>
    </citation>
    <scope>IDENTIFICATION</scope>
</reference>